<evidence type="ECO:0000256" key="6">
    <source>
        <dbReference type="SAM" id="MobiDB-lite"/>
    </source>
</evidence>
<dbReference type="CDD" id="cd16429">
    <property type="entry name" value="VirB10"/>
    <property type="match status" value="1"/>
</dbReference>
<keyword evidence="9" id="KW-1185">Reference proteome</keyword>
<feature type="region of interest" description="Disordered" evidence="6">
    <location>
        <begin position="1"/>
        <end position="22"/>
    </location>
</feature>
<evidence type="ECO:0000256" key="1">
    <source>
        <dbReference type="ARBA" id="ARBA00004167"/>
    </source>
</evidence>
<evidence type="ECO:0000256" key="5">
    <source>
        <dbReference type="ARBA" id="ARBA00023136"/>
    </source>
</evidence>
<dbReference type="AlphaFoldDB" id="A0A4Q7YSD4"/>
<evidence type="ECO:0000313" key="8">
    <source>
        <dbReference type="EMBL" id="RZU40438.1"/>
    </source>
</evidence>
<feature type="region of interest" description="Disordered" evidence="6">
    <location>
        <begin position="94"/>
        <end position="118"/>
    </location>
</feature>
<evidence type="ECO:0000256" key="7">
    <source>
        <dbReference type="SAM" id="Phobius"/>
    </source>
</evidence>
<dbReference type="InterPro" id="IPR042217">
    <property type="entry name" value="T4SS_VirB10/TrbI"/>
</dbReference>
<evidence type="ECO:0000256" key="2">
    <source>
        <dbReference type="ARBA" id="ARBA00010265"/>
    </source>
</evidence>
<dbReference type="EMBL" id="SHKW01000001">
    <property type="protein sequence ID" value="RZU40438.1"/>
    <property type="molecule type" value="Genomic_DNA"/>
</dbReference>
<dbReference type="OrthoDB" id="9766860at2"/>
<comment type="subcellular location">
    <subcellularLocation>
        <location evidence="1">Membrane</location>
        <topology evidence="1">Single-pass membrane protein</topology>
    </subcellularLocation>
</comment>
<keyword evidence="5 7" id="KW-0472">Membrane</keyword>
<dbReference type="InterPro" id="IPR005498">
    <property type="entry name" value="T4SS_VirB10/TraB/TrbI"/>
</dbReference>
<feature type="compositionally biased region" description="Low complexity" evidence="6">
    <location>
        <begin position="98"/>
        <end position="108"/>
    </location>
</feature>
<evidence type="ECO:0000256" key="4">
    <source>
        <dbReference type="ARBA" id="ARBA00022989"/>
    </source>
</evidence>
<evidence type="ECO:0000256" key="3">
    <source>
        <dbReference type="ARBA" id="ARBA00022692"/>
    </source>
</evidence>
<feature type="region of interest" description="Disordered" evidence="6">
    <location>
        <begin position="60"/>
        <end position="82"/>
    </location>
</feature>
<dbReference type="Proteomes" id="UP000292958">
    <property type="component" value="Unassembled WGS sequence"/>
</dbReference>
<name>A0A4Q7YSD4_9BACT</name>
<dbReference type="Pfam" id="PF03743">
    <property type="entry name" value="TrbI"/>
    <property type="match status" value="1"/>
</dbReference>
<feature type="compositionally biased region" description="Polar residues" evidence="6">
    <location>
        <begin position="146"/>
        <end position="161"/>
    </location>
</feature>
<dbReference type="GO" id="GO:0016020">
    <property type="term" value="C:membrane"/>
    <property type="evidence" value="ECO:0007669"/>
    <property type="project" value="UniProtKB-SubCell"/>
</dbReference>
<gene>
    <name evidence="8" type="ORF">BDD14_1899</name>
</gene>
<comment type="similarity">
    <text evidence="2">Belongs to the TrbI/VirB10 family.</text>
</comment>
<comment type="caution">
    <text evidence="8">The sequence shown here is derived from an EMBL/GenBank/DDBJ whole genome shotgun (WGS) entry which is preliminary data.</text>
</comment>
<keyword evidence="4 7" id="KW-1133">Transmembrane helix</keyword>
<proteinExistence type="inferred from homology"/>
<reference evidence="8 9" key="1">
    <citation type="submission" date="2019-02" db="EMBL/GenBank/DDBJ databases">
        <title>Genomic Encyclopedia of Archaeal and Bacterial Type Strains, Phase II (KMG-II): from individual species to whole genera.</title>
        <authorList>
            <person name="Goeker M."/>
        </authorList>
    </citation>
    <scope>NUCLEOTIDE SEQUENCE [LARGE SCALE GENOMIC DNA]</scope>
    <source>
        <strain evidence="8 9">DSM 18101</strain>
    </source>
</reference>
<dbReference type="Gene3D" id="2.40.128.260">
    <property type="entry name" value="Type IV secretion system, VirB10/TraB/TrbI"/>
    <property type="match status" value="1"/>
</dbReference>
<accession>A0A4Q7YSD4</accession>
<sequence>MAEQTDDPQIQGQPHAEPGLSKNAFVPRGVLQKNIKLFVYLGAALLVILAALASSHTETTPAQQAAARHEPPQPNLQDNTDNNVQDLKNQLAAERQKQANQAAAAQAAGTDPAFSNATPAQRAAAAGYSTNGQSIPCVPGQTCPPQGYSQQAGGVQSQMTPEQEAAQQLAVKEREKAFESRFSSNLAYSRPADPPPQRAEEERWSAMPTGYAPGAQQQESSLLAPRGAGEQRTSQMGQASIKHGPEVNIDSAIGQAYVIYEGLTMDTVLMNRLDGDAVGPVKVLVSNAVYSHDHQHVLIPDGTIVLGEAKKIGSSGFGQQRRMSVTFHRMIMPDGYSVDLDQFHGLDQIGEEGLKDKVNNHYLEIFGTSIALGVIAGAGVITQGGGTISTSGSQAFTTGAAGSVSQSATSILDRFIQIPPTITIREGHRIKVYFTQDMLLPAYSNHTIAQSF</sequence>
<evidence type="ECO:0000313" key="9">
    <source>
        <dbReference type="Proteomes" id="UP000292958"/>
    </source>
</evidence>
<organism evidence="8 9">
    <name type="scientific">Edaphobacter modestus</name>
    <dbReference type="NCBI Taxonomy" id="388466"/>
    <lineage>
        <taxon>Bacteria</taxon>
        <taxon>Pseudomonadati</taxon>
        <taxon>Acidobacteriota</taxon>
        <taxon>Terriglobia</taxon>
        <taxon>Terriglobales</taxon>
        <taxon>Acidobacteriaceae</taxon>
        <taxon>Edaphobacter</taxon>
    </lineage>
</organism>
<feature type="transmembrane region" description="Helical" evidence="7">
    <location>
        <begin position="37"/>
        <end position="54"/>
    </location>
</feature>
<protein>
    <submittedName>
        <fullName evidence="8">Type IV secretion system protein VirB10</fullName>
    </submittedName>
</protein>
<feature type="region of interest" description="Disordered" evidence="6">
    <location>
        <begin position="146"/>
        <end position="243"/>
    </location>
</feature>
<keyword evidence="3 7" id="KW-0812">Transmembrane</keyword>
<dbReference type="RefSeq" id="WP_130418504.1">
    <property type="nucleotide sequence ID" value="NZ_SHKW01000001.1"/>
</dbReference>